<keyword evidence="9" id="KW-1185">Reference proteome</keyword>
<dbReference type="InterPro" id="IPR020846">
    <property type="entry name" value="MFS_dom"/>
</dbReference>
<comment type="caution">
    <text evidence="8">The sequence shown here is derived from an EMBL/GenBank/DDBJ whole genome shotgun (WGS) entry which is preliminary data.</text>
</comment>
<feature type="signal peptide" evidence="6">
    <location>
        <begin position="1"/>
        <end position="25"/>
    </location>
</feature>
<dbReference type="PATRIC" id="fig|1631356.3.peg.3783"/>
<keyword evidence="2 5" id="KW-0812">Transmembrane</keyword>
<comment type="subcellular location">
    <subcellularLocation>
        <location evidence="1">Cell membrane</location>
        <topology evidence="1">Multi-pass membrane protein</topology>
    </subcellularLocation>
</comment>
<dbReference type="Gene3D" id="1.20.1720.10">
    <property type="entry name" value="Multidrug resistance protein D"/>
    <property type="match status" value="1"/>
</dbReference>
<dbReference type="Pfam" id="PF07690">
    <property type="entry name" value="MFS_1"/>
    <property type="match status" value="1"/>
</dbReference>
<feature type="transmembrane region" description="Helical" evidence="5">
    <location>
        <begin position="45"/>
        <end position="63"/>
    </location>
</feature>
<dbReference type="EMBL" id="LAIR01000002">
    <property type="protein sequence ID" value="KNX38744.1"/>
    <property type="molecule type" value="Genomic_DNA"/>
</dbReference>
<feature type="transmembrane region" description="Helical" evidence="5">
    <location>
        <begin position="461"/>
        <end position="481"/>
    </location>
</feature>
<dbReference type="STRING" id="1631356.VV01_18935"/>
<dbReference type="SUPFAM" id="SSF103473">
    <property type="entry name" value="MFS general substrate transporter"/>
    <property type="match status" value="1"/>
</dbReference>
<evidence type="ECO:0000259" key="7">
    <source>
        <dbReference type="PROSITE" id="PS50850"/>
    </source>
</evidence>
<evidence type="ECO:0000313" key="8">
    <source>
        <dbReference type="EMBL" id="KNX38744.1"/>
    </source>
</evidence>
<keyword evidence="3 5" id="KW-1133">Transmembrane helix</keyword>
<feature type="transmembrane region" description="Helical" evidence="5">
    <location>
        <begin position="399"/>
        <end position="416"/>
    </location>
</feature>
<feature type="transmembrane region" description="Helical" evidence="5">
    <location>
        <begin position="328"/>
        <end position="346"/>
    </location>
</feature>
<dbReference type="GO" id="GO:0022857">
    <property type="term" value="F:transmembrane transporter activity"/>
    <property type="evidence" value="ECO:0007669"/>
    <property type="project" value="InterPro"/>
</dbReference>
<feature type="chain" id="PRO_5005562919" evidence="6">
    <location>
        <begin position="26"/>
        <end position="498"/>
    </location>
</feature>
<dbReference type="AlphaFoldDB" id="A0A0L6CLY5"/>
<dbReference type="GO" id="GO:0005886">
    <property type="term" value="C:plasma membrane"/>
    <property type="evidence" value="ECO:0007669"/>
    <property type="project" value="UniProtKB-SubCell"/>
</dbReference>
<dbReference type="PROSITE" id="PS50850">
    <property type="entry name" value="MFS"/>
    <property type="match status" value="1"/>
</dbReference>
<feature type="transmembrane region" description="Helical" evidence="5">
    <location>
        <begin position="352"/>
        <end position="378"/>
    </location>
</feature>
<name>A0A0L6CLY5_9MICO</name>
<dbReference type="Proteomes" id="UP000037397">
    <property type="component" value="Unassembled WGS sequence"/>
</dbReference>
<feature type="transmembrane region" description="Helical" evidence="5">
    <location>
        <begin position="75"/>
        <end position="94"/>
    </location>
</feature>
<sequence>MAMRGHRPVLAVVCLALMSVVSAVAAVNVALPDIARETGASQTQLSWIVDAYALTFAALLLPGGALGDRFGRRRMLLAGLSVFAVASLGATMTSEPSTLIAFRALLGVGAALVMPATLSTITATFPPAERVRGVAVWSGVAGAGAVLGLLLSGALLEWFSWRSVFWINVVLATVALVGTARVVPESSAPDEASRDVVGAVLSVAGLGVLVYALIEAPTHGWLSAHTLGGLAVGVVVLAAFIAWEARTARPLIDPRHFLRAPFAAGSLSLTAQFFCFFGFIFAFLQYLQLVRGDSPLVAALSLLPLPLGLMPAARTAPKIAPRLGQARLCGFGLVLAAVGLTVLSTADTSTSYWVLAVGLWPLGLGMGWAMTPATAAITDALPASQQGVASAVNDLARELGGALGIAVIGSVLNATYRAGIDNAGLPGPIAEKARESVAVATHIGGPVQAQAHAAFVDGMQLALLIAAGTLVAAAVSVVLLLSRSRRTTVSSVRAVPSA</sequence>
<evidence type="ECO:0000256" key="3">
    <source>
        <dbReference type="ARBA" id="ARBA00022989"/>
    </source>
</evidence>
<evidence type="ECO:0000256" key="4">
    <source>
        <dbReference type="ARBA" id="ARBA00023136"/>
    </source>
</evidence>
<feature type="transmembrane region" description="Helical" evidence="5">
    <location>
        <begin position="196"/>
        <end position="214"/>
    </location>
</feature>
<accession>A0A0L6CLY5</accession>
<dbReference type="InterPro" id="IPR036259">
    <property type="entry name" value="MFS_trans_sf"/>
</dbReference>
<dbReference type="OrthoDB" id="7375466at2"/>
<feature type="transmembrane region" description="Helical" evidence="5">
    <location>
        <begin position="220"/>
        <end position="241"/>
    </location>
</feature>
<reference evidence="9" key="1">
    <citation type="submission" date="2015-03" db="EMBL/GenBank/DDBJ databases">
        <title>Luteipulveratus halotolerans sp. nov., a novel actinobacterium (Dermacoccaceae) from Sarawak, Malaysia.</title>
        <authorList>
            <person name="Juboi H."/>
            <person name="Basik A."/>
            <person name="Shamsul S.S."/>
            <person name="Arnold P."/>
            <person name="Schmitt E.K."/>
            <person name="Sanglier J.-J."/>
            <person name="Yeo T."/>
        </authorList>
    </citation>
    <scope>NUCLEOTIDE SEQUENCE [LARGE SCALE GENOMIC DNA]</scope>
    <source>
        <strain evidence="9">C296001</strain>
    </source>
</reference>
<dbReference type="CDD" id="cd17321">
    <property type="entry name" value="MFS_MMR_MDR_like"/>
    <property type="match status" value="1"/>
</dbReference>
<protein>
    <submittedName>
        <fullName evidence="8">Transporter</fullName>
    </submittedName>
</protein>
<feature type="transmembrane region" description="Helical" evidence="5">
    <location>
        <begin position="296"/>
        <end position="316"/>
    </location>
</feature>
<feature type="transmembrane region" description="Helical" evidence="5">
    <location>
        <begin position="165"/>
        <end position="184"/>
    </location>
</feature>
<evidence type="ECO:0000256" key="6">
    <source>
        <dbReference type="SAM" id="SignalP"/>
    </source>
</evidence>
<dbReference type="Gene3D" id="1.20.1250.20">
    <property type="entry name" value="MFS general substrate transporter like domains"/>
    <property type="match status" value="1"/>
</dbReference>
<evidence type="ECO:0000256" key="1">
    <source>
        <dbReference type="ARBA" id="ARBA00004651"/>
    </source>
</evidence>
<gene>
    <name evidence="8" type="ORF">VV01_18935</name>
</gene>
<evidence type="ECO:0000256" key="2">
    <source>
        <dbReference type="ARBA" id="ARBA00022692"/>
    </source>
</evidence>
<evidence type="ECO:0000313" key="9">
    <source>
        <dbReference type="Proteomes" id="UP000037397"/>
    </source>
</evidence>
<feature type="transmembrane region" description="Helical" evidence="5">
    <location>
        <begin position="134"/>
        <end position="159"/>
    </location>
</feature>
<dbReference type="InterPro" id="IPR011701">
    <property type="entry name" value="MFS"/>
</dbReference>
<organism evidence="8 9">
    <name type="scientific">Luteipulveratus halotolerans</name>
    <dbReference type="NCBI Taxonomy" id="1631356"/>
    <lineage>
        <taxon>Bacteria</taxon>
        <taxon>Bacillati</taxon>
        <taxon>Actinomycetota</taxon>
        <taxon>Actinomycetes</taxon>
        <taxon>Micrococcales</taxon>
        <taxon>Dermacoccaceae</taxon>
        <taxon>Luteipulveratus</taxon>
    </lineage>
</organism>
<keyword evidence="4 5" id="KW-0472">Membrane</keyword>
<evidence type="ECO:0000256" key="5">
    <source>
        <dbReference type="SAM" id="Phobius"/>
    </source>
</evidence>
<keyword evidence="6" id="KW-0732">Signal</keyword>
<feature type="transmembrane region" description="Helical" evidence="5">
    <location>
        <begin position="262"/>
        <end position="284"/>
    </location>
</feature>
<dbReference type="PANTHER" id="PTHR42718">
    <property type="entry name" value="MAJOR FACILITATOR SUPERFAMILY MULTIDRUG TRANSPORTER MFSC"/>
    <property type="match status" value="1"/>
</dbReference>
<feature type="transmembrane region" description="Helical" evidence="5">
    <location>
        <begin position="100"/>
        <end position="122"/>
    </location>
</feature>
<proteinExistence type="predicted"/>
<dbReference type="PANTHER" id="PTHR42718:SF42">
    <property type="entry name" value="EXPORT PROTEIN"/>
    <property type="match status" value="1"/>
</dbReference>
<feature type="domain" description="Major facilitator superfamily (MFS) profile" evidence="7">
    <location>
        <begin position="9"/>
        <end position="485"/>
    </location>
</feature>